<keyword evidence="3" id="KW-1185">Reference proteome</keyword>
<protein>
    <submittedName>
        <fullName evidence="2">DinB family protein</fullName>
    </submittedName>
</protein>
<accession>A0ABV9HW56</accession>
<evidence type="ECO:0000313" key="2">
    <source>
        <dbReference type="EMBL" id="MFC4634092.1"/>
    </source>
</evidence>
<reference evidence="3" key="1">
    <citation type="journal article" date="2019" name="Int. J. Syst. Evol. Microbiol.">
        <title>The Global Catalogue of Microorganisms (GCM) 10K type strain sequencing project: providing services to taxonomists for standard genome sequencing and annotation.</title>
        <authorList>
            <consortium name="The Broad Institute Genomics Platform"/>
            <consortium name="The Broad Institute Genome Sequencing Center for Infectious Disease"/>
            <person name="Wu L."/>
            <person name="Ma J."/>
        </authorList>
    </citation>
    <scope>NUCLEOTIDE SEQUENCE [LARGE SCALE GENOMIC DNA]</scope>
    <source>
        <strain evidence="3">YJ-61-S</strain>
    </source>
</reference>
<dbReference type="EMBL" id="JBHSFV010000004">
    <property type="protein sequence ID" value="MFC4634092.1"/>
    <property type="molecule type" value="Genomic_DNA"/>
</dbReference>
<proteinExistence type="predicted"/>
<dbReference type="RefSeq" id="WP_379978316.1">
    <property type="nucleotide sequence ID" value="NZ_JBHSFV010000004.1"/>
</dbReference>
<dbReference type="Pfam" id="PF12867">
    <property type="entry name" value="DinB_2"/>
    <property type="match status" value="1"/>
</dbReference>
<evidence type="ECO:0000313" key="3">
    <source>
        <dbReference type="Proteomes" id="UP001596043"/>
    </source>
</evidence>
<sequence length="168" mass="19767">MYINMMVDYYSQQLEAINYEALWIGNNVMEKIGGLSEKTAFIQPIPEIHSVAELIAHMTSLQIEVANKIRERHSIQQKYQPNYWRSNEELKTIGWKQLKEEYETSIVHLSLYIWDKPDSFLKETYTEDNHKTDYPFGYALEGVIHHILYHLGQIGITIKLLIAKELHV</sequence>
<dbReference type="Gene3D" id="1.20.120.450">
    <property type="entry name" value="dinb family like domain"/>
    <property type="match status" value="1"/>
</dbReference>
<organism evidence="2 3">
    <name type="scientific">Dokdonia ponticola</name>
    <dbReference type="NCBI Taxonomy" id="2041041"/>
    <lineage>
        <taxon>Bacteria</taxon>
        <taxon>Pseudomonadati</taxon>
        <taxon>Bacteroidota</taxon>
        <taxon>Flavobacteriia</taxon>
        <taxon>Flavobacteriales</taxon>
        <taxon>Flavobacteriaceae</taxon>
        <taxon>Dokdonia</taxon>
    </lineage>
</organism>
<comment type="caution">
    <text evidence="2">The sequence shown here is derived from an EMBL/GenBank/DDBJ whole genome shotgun (WGS) entry which is preliminary data.</text>
</comment>
<dbReference type="SUPFAM" id="SSF109854">
    <property type="entry name" value="DinB/YfiT-like putative metalloenzymes"/>
    <property type="match status" value="1"/>
</dbReference>
<dbReference type="Proteomes" id="UP001596043">
    <property type="component" value="Unassembled WGS sequence"/>
</dbReference>
<feature type="domain" description="DinB-like" evidence="1">
    <location>
        <begin position="32"/>
        <end position="154"/>
    </location>
</feature>
<dbReference type="InterPro" id="IPR024775">
    <property type="entry name" value="DinB-like"/>
</dbReference>
<dbReference type="InterPro" id="IPR034660">
    <property type="entry name" value="DinB/YfiT-like"/>
</dbReference>
<evidence type="ECO:0000259" key="1">
    <source>
        <dbReference type="Pfam" id="PF12867"/>
    </source>
</evidence>
<name>A0ABV9HW56_9FLAO</name>
<gene>
    <name evidence="2" type="ORF">ACFO3O_09250</name>
</gene>